<name>A0A291C2D5_CONPC</name>
<evidence type="ECO:0000256" key="1">
    <source>
        <dbReference type="SAM" id="SignalP"/>
    </source>
</evidence>
<reference evidence="2" key="1">
    <citation type="journal article" date="2017" name="Genome Biol. Evol.">
        <title>Divergence of the Venom Exogene Repertoire in Two Sister Species of Turriconus.</title>
        <authorList>
            <person name="Li Q."/>
            <person name="Barghi N."/>
            <person name="Lu A."/>
            <person name="Fedosov A.E."/>
            <person name="Bandyopadhyay P.K."/>
            <person name="Lluisma A.O."/>
            <person name="Concepcion G.P."/>
            <person name="Yandell M."/>
            <person name="Olivera B.M."/>
            <person name="Safavi-Hemami H."/>
        </authorList>
    </citation>
    <scope>NUCLEOTIDE SEQUENCE</scope>
    <source>
        <strain evidence="2">L_Ps14.2</strain>
    </source>
</reference>
<protein>
    <submittedName>
        <fullName evidence="2">Conotoxin</fullName>
    </submittedName>
</protein>
<reference evidence="2" key="2">
    <citation type="submission" date="2017-07" db="EMBL/GenBank/DDBJ databases">
        <authorList>
            <person name="Sun Z.S."/>
            <person name="Albrecht U."/>
            <person name="Echele G."/>
            <person name="Lee C.C."/>
        </authorList>
    </citation>
    <scope>NUCLEOTIDE SEQUENCE</scope>
    <source>
        <strain evidence="2">L_Ps14.2</strain>
    </source>
</reference>
<proteinExistence type="evidence at transcript level"/>
<accession>A0A291C2D5</accession>
<evidence type="ECO:0000313" key="2">
    <source>
        <dbReference type="EMBL" id="ATF27625.1"/>
    </source>
</evidence>
<organism evidence="2">
    <name type="scientific">Conus praecellens</name>
    <name type="common">Admirable cone</name>
    <dbReference type="NCBI Taxonomy" id="128530"/>
    <lineage>
        <taxon>Eukaryota</taxon>
        <taxon>Metazoa</taxon>
        <taxon>Spiralia</taxon>
        <taxon>Lophotrochozoa</taxon>
        <taxon>Mollusca</taxon>
        <taxon>Gastropoda</taxon>
        <taxon>Caenogastropoda</taxon>
        <taxon>Neogastropoda</taxon>
        <taxon>Conoidea</taxon>
        <taxon>Conidae</taxon>
        <taxon>Conus</taxon>
        <taxon>Turriconus</taxon>
    </lineage>
</organism>
<keyword evidence="1" id="KW-0732">Signal</keyword>
<dbReference type="AlphaFoldDB" id="A0A291C2D5"/>
<dbReference type="EMBL" id="MF576791">
    <property type="protein sequence ID" value="ATF27625.1"/>
    <property type="molecule type" value="mRNA"/>
</dbReference>
<feature type="chain" id="PRO_5012809921" evidence="1">
    <location>
        <begin position="21"/>
        <end position="68"/>
    </location>
</feature>
<feature type="signal peptide" evidence="1">
    <location>
        <begin position="1"/>
        <end position="20"/>
    </location>
</feature>
<sequence length="68" mass="7612">MKLSVMFILALVLTLSMTDGFNRRAEKGGRTFRQHSSDAVDLQTGQMKTRSLCPHCPKGCYVDMTCMP</sequence>